<dbReference type="SUPFAM" id="SSF47473">
    <property type="entry name" value="EF-hand"/>
    <property type="match status" value="1"/>
</dbReference>
<dbReference type="SMART" id="SM00368">
    <property type="entry name" value="LRR_RI"/>
    <property type="match status" value="8"/>
</dbReference>
<dbReference type="EMBL" id="JAZGQO010000010">
    <property type="protein sequence ID" value="KAK6177694.1"/>
    <property type="molecule type" value="Genomic_DNA"/>
</dbReference>
<dbReference type="PANTHER" id="PTHR24114">
    <property type="entry name" value="LEUCINE RICH REPEAT FAMILY PROTEIN"/>
    <property type="match status" value="1"/>
</dbReference>
<accession>A0AAN8JMU3</accession>
<sequence>MTQICTKQSFLRPQTAAQLKNDDDISLQLDTLNIRPLSAHTIPAGQNGTFLRDDGVTNGDKDYSVTERLRIDPVLDQFSFRARSARKKKLNVKTVTEAWLKKTRSEVEEIHPFIDQSLDGLDNSDEYDTDIEEDFSKPESKYRADPTGIYRYEKKCIKSGILPISYLKRQMGRRNVKMRHRYLGNEAMKAIAEALKVNTVTENLDLSDNYIQCNGASYIAEMLLDNMFIIHMNLSDNFIGTRGVEALSVMLQNNTTLKTLSLSGNQLCDRDAGVLVDGLMNNDTLQSLDLSNNNIGELGGIYLGKVLAINEGLFDLDLSWNCITRKGAVGVVQALKSNKVLEVLDISWNGIGLEGAAALQKYLPGNTKLRILDLTNNRLTEEAAKKLAIGLKKNKVLETIILNLNAMKNEGVEAILKAAQVNLVLKLISLEEVGLNASNYNLMQELCEDRDLTILHGGTGGYKRPTAIKSTLNIFQVFLEKNGSDLKRALEQQDKGEIGALCSDEVKFCLKDTGLRLTNRQLDMLIEEIDASTAGNFKYSDILSINAVTEHFKRKYSNSLSDNESINSMTKHMARHVTTFT</sequence>
<dbReference type="PROSITE" id="PS51450">
    <property type="entry name" value="LRR"/>
    <property type="match status" value="1"/>
</dbReference>
<dbReference type="InterPro" id="IPR032675">
    <property type="entry name" value="LRR_dom_sf"/>
</dbReference>
<dbReference type="InterPro" id="IPR011992">
    <property type="entry name" value="EF-hand-dom_pair"/>
</dbReference>
<gene>
    <name evidence="1" type="ORF">SNE40_015745</name>
</gene>
<name>A0AAN8JMU3_PATCE</name>
<dbReference type="Gene3D" id="1.10.238.10">
    <property type="entry name" value="EF-hand"/>
    <property type="match status" value="1"/>
</dbReference>
<evidence type="ECO:0000313" key="1">
    <source>
        <dbReference type="EMBL" id="KAK6177694.1"/>
    </source>
</evidence>
<dbReference type="InterPro" id="IPR052394">
    <property type="entry name" value="LRR-containing"/>
</dbReference>
<dbReference type="Proteomes" id="UP001347796">
    <property type="component" value="Unassembled WGS sequence"/>
</dbReference>
<evidence type="ECO:0000313" key="2">
    <source>
        <dbReference type="Proteomes" id="UP001347796"/>
    </source>
</evidence>
<dbReference type="AlphaFoldDB" id="A0AAN8JMU3"/>
<reference evidence="1 2" key="1">
    <citation type="submission" date="2024-01" db="EMBL/GenBank/DDBJ databases">
        <title>The genome of the rayed Mediterranean limpet Patella caerulea (Linnaeus, 1758).</title>
        <authorList>
            <person name="Anh-Thu Weber A."/>
            <person name="Halstead-Nussloch G."/>
        </authorList>
    </citation>
    <scope>NUCLEOTIDE SEQUENCE [LARGE SCALE GENOMIC DNA]</scope>
    <source>
        <strain evidence="1">AATW-2023a</strain>
        <tissue evidence="1">Whole specimen</tissue>
    </source>
</reference>
<comment type="caution">
    <text evidence="1">The sequence shown here is derived from an EMBL/GenBank/DDBJ whole genome shotgun (WGS) entry which is preliminary data.</text>
</comment>
<organism evidence="1 2">
    <name type="scientific">Patella caerulea</name>
    <name type="common">Rayed Mediterranean limpet</name>
    <dbReference type="NCBI Taxonomy" id="87958"/>
    <lineage>
        <taxon>Eukaryota</taxon>
        <taxon>Metazoa</taxon>
        <taxon>Spiralia</taxon>
        <taxon>Lophotrochozoa</taxon>
        <taxon>Mollusca</taxon>
        <taxon>Gastropoda</taxon>
        <taxon>Patellogastropoda</taxon>
        <taxon>Patelloidea</taxon>
        <taxon>Patellidae</taxon>
        <taxon>Patella</taxon>
    </lineage>
</organism>
<dbReference type="SUPFAM" id="SSF52047">
    <property type="entry name" value="RNI-like"/>
    <property type="match status" value="1"/>
</dbReference>
<dbReference type="Pfam" id="PF13516">
    <property type="entry name" value="LRR_6"/>
    <property type="match status" value="6"/>
</dbReference>
<dbReference type="Gene3D" id="3.80.10.10">
    <property type="entry name" value="Ribonuclease Inhibitor"/>
    <property type="match status" value="3"/>
</dbReference>
<proteinExistence type="predicted"/>
<dbReference type="PANTHER" id="PTHR24114:SF2">
    <property type="entry name" value="F-BOX DOMAIN-CONTAINING PROTEIN-RELATED"/>
    <property type="match status" value="1"/>
</dbReference>
<dbReference type="InterPro" id="IPR001611">
    <property type="entry name" value="Leu-rich_rpt"/>
</dbReference>
<protein>
    <submittedName>
        <fullName evidence="1">Uncharacterized protein</fullName>
    </submittedName>
</protein>
<keyword evidence="2" id="KW-1185">Reference proteome</keyword>